<feature type="transmembrane region" description="Helical" evidence="1">
    <location>
        <begin position="12"/>
        <end position="37"/>
    </location>
</feature>
<gene>
    <name evidence="2" type="ORF">GCM10022280_12630</name>
</gene>
<evidence type="ECO:0000313" key="2">
    <source>
        <dbReference type="EMBL" id="GAA4015372.1"/>
    </source>
</evidence>
<dbReference type="EMBL" id="BAABBQ010000001">
    <property type="protein sequence ID" value="GAA4015372.1"/>
    <property type="molecule type" value="Genomic_DNA"/>
</dbReference>
<organism evidence="2 3">
    <name type="scientific">Sphingomonas swuensis</name>
    <dbReference type="NCBI Taxonomy" id="977800"/>
    <lineage>
        <taxon>Bacteria</taxon>
        <taxon>Pseudomonadati</taxon>
        <taxon>Pseudomonadota</taxon>
        <taxon>Alphaproteobacteria</taxon>
        <taxon>Sphingomonadales</taxon>
        <taxon>Sphingomonadaceae</taxon>
        <taxon>Sphingomonas</taxon>
    </lineage>
</organism>
<name>A0ABP7SRT8_9SPHN</name>
<proteinExistence type="predicted"/>
<evidence type="ECO:0000256" key="1">
    <source>
        <dbReference type="SAM" id="Phobius"/>
    </source>
</evidence>
<comment type="caution">
    <text evidence="2">The sequence shown here is derived from an EMBL/GenBank/DDBJ whole genome shotgun (WGS) entry which is preliminary data.</text>
</comment>
<protein>
    <submittedName>
        <fullName evidence="2">Uncharacterized protein</fullName>
    </submittedName>
</protein>
<sequence length="121" mass="12613">MTWLRSLAPRDLRALIALIASIGGGIAMTVFAVWITWILWKGPWAAGTELARIDKLGLALILILSISGITLASYGLAINKRTLKLGKDGFEASGGDDAPAAAQAVAAAASEKAEEIAEARP</sequence>
<keyword evidence="3" id="KW-1185">Reference proteome</keyword>
<keyword evidence="1" id="KW-0812">Transmembrane</keyword>
<keyword evidence="1" id="KW-1133">Transmembrane helix</keyword>
<accession>A0ABP7SRT8</accession>
<reference evidence="3" key="1">
    <citation type="journal article" date="2019" name="Int. J. Syst. Evol. Microbiol.">
        <title>The Global Catalogue of Microorganisms (GCM) 10K type strain sequencing project: providing services to taxonomists for standard genome sequencing and annotation.</title>
        <authorList>
            <consortium name="The Broad Institute Genomics Platform"/>
            <consortium name="The Broad Institute Genome Sequencing Center for Infectious Disease"/>
            <person name="Wu L."/>
            <person name="Ma J."/>
        </authorList>
    </citation>
    <scope>NUCLEOTIDE SEQUENCE [LARGE SCALE GENOMIC DNA]</scope>
    <source>
        <strain evidence="3">JCM 17563</strain>
    </source>
</reference>
<feature type="transmembrane region" description="Helical" evidence="1">
    <location>
        <begin position="57"/>
        <end position="77"/>
    </location>
</feature>
<dbReference type="RefSeq" id="WP_344706536.1">
    <property type="nucleotide sequence ID" value="NZ_BAABBQ010000001.1"/>
</dbReference>
<evidence type="ECO:0000313" key="3">
    <source>
        <dbReference type="Proteomes" id="UP001500235"/>
    </source>
</evidence>
<keyword evidence="1" id="KW-0472">Membrane</keyword>
<dbReference type="Proteomes" id="UP001500235">
    <property type="component" value="Unassembled WGS sequence"/>
</dbReference>